<dbReference type="Pfam" id="PF02683">
    <property type="entry name" value="DsbD_TM"/>
    <property type="match status" value="1"/>
</dbReference>
<dbReference type="GO" id="GO:0016020">
    <property type="term" value="C:membrane"/>
    <property type="evidence" value="ECO:0007669"/>
    <property type="project" value="UniProtKB-SubCell"/>
</dbReference>
<gene>
    <name evidence="9" type="ORF">BV394_04200</name>
</gene>
<dbReference type="InterPro" id="IPR035671">
    <property type="entry name" value="DsbD_gamma"/>
</dbReference>
<dbReference type="Pfam" id="PF11412">
    <property type="entry name" value="DsbD_N"/>
    <property type="match status" value="1"/>
</dbReference>
<dbReference type="InterPro" id="IPR036249">
    <property type="entry name" value="Thioredoxin-like_sf"/>
</dbReference>
<keyword evidence="4" id="KW-1133">Transmembrane helix</keyword>
<comment type="subcellular location">
    <subcellularLocation>
        <location evidence="1">Membrane</location>
        <topology evidence="1">Multi-pass membrane protein</topology>
    </subcellularLocation>
</comment>
<dbReference type="GO" id="GO:0015035">
    <property type="term" value="F:protein-disulfide reductase activity"/>
    <property type="evidence" value="ECO:0007669"/>
    <property type="project" value="TreeGrafter"/>
</dbReference>
<keyword evidence="6" id="KW-0676">Redox-active center</keyword>
<dbReference type="GO" id="GO:0017004">
    <property type="term" value="P:cytochrome complex assembly"/>
    <property type="evidence" value="ECO:0007669"/>
    <property type="project" value="UniProtKB-KW"/>
</dbReference>
<protein>
    <submittedName>
        <fullName evidence="9">Copper-binding protein</fullName>
    </submittedName>
</protein>
<dbReference type="Proteomes" id="UP000187266">
    <property type="component" value="Chromosome"/>
</dbReference>
<dbReference type="Pfam" id="PF13899">
    <property type="entry name" value="Thioredoxin_7"/>
    <property type="match status" value="1"/>
</dbReference>
<keyword evidence="2" id="KW-0812">Transmembrane</keyword>
<dbReference type="OrthoDB" id="9811036at2"/>
<evidence type="ECO:0000259" key="8">
    <source>
        <dbReference type="Pfam" id="PF11412"/>
    </source>
</evidence>
<dbReference type="EMBL" id="CP019124">
    <property type="protein sequence ID" value="APX89027.1"/>
    <property type="molecule type" value="Genomic_DNA"/>
</dbReference>
<evidence type="ECO:0000256" key="2">
    <source>
        <dbReference type="ARBA" id="ARBA00022692"/>
    </source>
</evidence>
<evidence type="ECO:0000259" key="7">
    <source>
        <dbReference type="Pfam" id="PF02683"/>
    </source>
</evidence>
<evidence type="ECO:0000256" key="1">
    <source>
        <dbReference type="ARBA" id="ARBA00004141"/>
    </source>
</evidence>
<evidence type="ECO:0000313" key="9">
    <source>
        <dbReference type="EMBL" id="APX89027.1"/>
    </source>
</evidence>
<dbReference type="STRING" id="1267768.BV394_04200"/>
<dbReference type="InterPro" id="IPR017937">
    <property type="entry name" value="Thioredoxin_CS"/>
</dbReference>
<dbReference type="Gene3D" id="3.40.30.10">
    <property type="entry name" value="Glutaredoxin"/>
    <property type="match status" value="1"/>
</dbReference>
<dbReference type="AlphaFoldDB" id="A0A1U7DGA8"/>
<dbReference type="PANTHER" id="PTHR32234">
    <property type="entry name" value="THIOL:DISULFIDE INTERCHANGE PROTEIN DSBD"/>
    <property type="match status" value="1"/>
</dbReference>
<accession>A0A1U7DGA8</accession>
<keyword evidence="5" id="KW-0472">Membrane</keyword>
<dbReference type="SUPFAM" id="SSF52833">
    <property type="entry name" value="Thioredoxin-like"/>
    <property type="match status" value="1"/>
</dbReference>
<organism evidence="9 10">
    <name type="scientific">Brevirhabdus pacifica</name>
    <dbReference type="NCBI Taxonomy" id="1267768"/>
    <lineage>
        <taxon>Bacteria</taxon>
        <taxon>Pseudomonadati</taxon>
        <taxon>Pseudomonadota</taxon>
        <taxon>Alphaproteobacteria</taxon>
        <taxon>Rhodobacterales</taxon>
        <taxon>Paracoccaceae</taxon>
        <taxon>Brevirhabdus</taxon>
    </lineage>
</organism>
<dbReference type="CDD" id="cd02953">
    <property type="entry name" value="DsbDgamma"/>
    <property type="match status" value="1"/>
</dbReference>
<dbReference type="InterPro" id="IPR028250">
    <property type="entry name" value="DsbDN"/>
</dbReference>
<keyword evidence="3" id="KW-0201">Cytochrome c-type biogenesis</keyword>
<evidence type="ECO:0000256" key="3">
    <source>
        <dbReference type="ARBA" id="ARBA00022748"/>
    </source>
</evidence>
<name>A0A1U7DGA8_9RHOB</name>
<evidence type="ECO:0000256" key="4">
    <source>
        <dbReference type="ARBA" id="ARBA00022989"/>
    </source>
</evidence>
<evidence type="ECO:0000256" key="6">
    <source>
        <dbReference type="ARBA" id="ARBA00023284"/>
    </source>
</evidence>
<feature type="domain" description="Thiol:disulfide interchange protein DsbD N-terminal" evidence="8">
    <location>
        <begin position="44"/>
        <end position="149"/>
    </location>
</feature>
<proteinExistence type="predicted"/>
<reference evidence="9 10" key="1">
    <citation type="submission" date="2017-01" db="EMBL/GenBank/DDBJ databases">
        <title>Genomic analysis of Xuhuaishuia manganoxidans DY6-4.</title>
        <authorList>
            <person name="Wang X."/>
        </authorList>
    </citation>
    <scope>NUCLEOTIDE SEQUENCE [LARGE SCALE GENOMIC DNA]</scope>
    <source>
        <strain evidence="9 10">DY6-4</strain>
    </source>
</reference>
<feature type="domain" description="Cytochrome C biogenesis protein transmembrane" evidence="7">
    <location>
        <begin position="290"/>
        <end position="504"/>
    </location>
</feature>
<dbReference type="InterPro" id="IPR003834">
    <property type="entry name" value="Cyt_c_assmbl_TM_dom"/>
</dbReference>
<sequence>MAFAVALAGMALPGRVDAATSETHSSVPAEVHLITAENGVAPGRETVSAGLDVQLKDGWKTYWRSPGEVGIAPSIDWEGSENVEGVEFLWPAPDRFRAFGIENFGYKHEVVFPLSVTLKEPGEPVRLNASVNMLVCSDVCVPENFTLSLVLPAGSGIDTDAAARIATFARTVPAEGEGTGIKVEGAHVDNDAKTLTASLRSDTPFTNPDVFPEMGDLASFGTPDIRLDDEGRSLWVQFPVLSSSDEQKPLQLTVVDGERAATLEAGLSDAPLAPPYEQKQAAVGLGELAWIALIALIGGLILNVMPCVLPVLSIKLSSAVKGQGQSLSRIRGGFLMSALGVLAFMWVLATATLIARSVGLSVGWGLQFQNPLFLTVMIVVLVLFAANLFGVFEINLPSSWQTRMARADGEPGYAGDFATGAFAAVLATPCSAPFLGTAVAFALSGRPMDIFVIFTALGVGLALPYFAVAAKPGLVRRLPKPGKWMLLVKVALGGLLALTATWLFWVLAGVAGQRAAMIVGLLLLAAVGLLMIRKLGALRWGAVTVLALGALAVPMVMQPGAALDAPAEKTQWVAFDRGDIARRVSSGEVVFVDVTADWCLTCKANKALVIERNPVAEALASDGVTPMQADWTRPDPSISRYLESFGRFGIPFNAVYGPGAPEGVVLPELLSADAVLEAIEKAARSKVATN</sequence>
<evidence type="ECO:0000313" key="10">
    <source>
        <dbReference type="Proteomes" id="UP000187266"/>
    </source>
</evidence>
<dbReference type="PROSITE" id="PS00194">
    <property type="entry name" value="THIOREDOXIN_1"/>
    <property type="match status" value="1"/>
</dbReference>
<keyword evidence="10" id="KW-1185">Reference proteome</keyword>
<dbReference type="PANTHER" id="PTHR32234:SF3">
    <property type="entry name" value="SUPPRESSION OF COPPER SENSITIVITY PROTEIN"/>
    <property type="match status" value="1"/>
</dbReference>
<dbReference type="GO" id="GO:0045454">
    <property type="term" value="P:cell redox homeostasis"/>
    <property type="evidence" value="ECO:0007669"/>
    <property type="project" value="TreeGrafter"/>
</dbReference>
<evidence type="ECO:0000256" key="5">
    <source>
        <dbReference type="ARBA" id="ARBA00023136"/>
    </source>
</evidence>